<gene>
    <name evidence="1" type="ORF">CH371_07315</name>
</gene>
<dbReference type="AlphaFoldDB" id="A0A2M9ZH91"/>
<name>A0A2M9ZH91_9LEPT</name>
<sequence length="78" mass="8849">MENFLNPILLGKIRTFSQVLRIDCDTEWFFRILLTNIGDRIFPIPLSPTTRKNGEPDRNESETECLVGTPSIPGGMIL</sequence>
<proteinExistence type="predicted"/>
<dbReference type="Proteomes" id="UP000231912">
    <property type="component" value="Unassembled WGS sequence"/>
</dbReference>
<reference evidence="1 2" key="1">
    <citation type="submission" date="2017-07" db="EMBL/GenBank/DDBJ databases">
        <title>Leptospira spp. isolated from tropical soils.</title>
        <authorList>
            <person name="Thibeaux R."/>
            <person name="Iraola G."/>
            <person name="Ferres I."/>
            <person name="Bierque E."/>
            <person name="Girault D."/>
            <person name="Soupe-Gilbert M.-E."/>
            <person name="Picardeau M."/>
            <person name="Goarant C."/>
        </authorList>
    </citation>
    <scope>NUCLEOTIDE SEQUENCE [LARGE SCALE GENOMIC DNA]</scope>
    <source>
        <strain evidence="1 2">FH2-C-A2</strain>
    </source>
</reference>
<evidence type="ECO:0000313" key="2">
    <source>
        <dbReference type="Proteomes" id="UP000231912"/>
    </source>
</evidence>
<dbReference type="EMBL" id="NPDT01000001">
    <property type="protein sequence ID" value="PJZ67793.1"/>
    <property type="molecule type" value="Genomic_DNA"/>
</dbReference>
<accession>A0A2M9ZH91</accession>
<comment type="caution">
    <text evidence="1">The sequence shown here is derived from an EMBL/GenBank/DDBJ whole genome shotgun (WGS) entry which is preliminary data.</text>
</comment>
<organism evidence="1 2">
    <name type="scientific">Leptospira wolffii</name>
    <dbReference type="NCBI Taxonomy" id="409998"/>
    <lineage>
        <taxon>Bacteria</taxon>
        <taxon>Pseudomonadati</taxon>
        <taxon>Spirochaetota</taxon>
        <taxon>Spirochaetia</taxon>
        <taxon>Leptospirales</taxon>
        <taxon>Leptospiraceae</taxon>
        <taxon>Leptospira</taxon>
    </lineage>
</organism>
<protein>
    <submittedName>
        <fullName evidence="1">Uncharacterized protein</fullName>
    </submittedName>
</protein>
<evidence type="ECO:0000313" key="1">
    <source>
        <dbReference type="EMBL" id="PJZ67793.1"/>
    </source>
</evidence>